<organism evidence="1 2">
    <name type="scientific">Kutzneria chonburiensis</name>
    <dbReference type="NCBI Taxonomy" id="1483604"/>
    <lineage>
        <taxon>Bacteria</taxon>
        <taxon>Bacillati</taxon>
        <taxon>Actinomycetota</taxon>
        <taxon>Actinomycetes</taxon>
        <taxon>Pseudonocardiales</taxon>
        <taxon>Pseudonocardiaceae</taxon>
        <taxon>Kutzneria</taxon>
    </lineage>
</organism>
<dbReference type="Gene3D" id="3.40.50.300">
    <property type="entry name" value="P-loop containing nucleotide triphosphate hydrolases"/>
    <property type="match status" value="1"/>
</dbReference>
<dbReference type="Pfam" id="PF13181">
    <property type="entry name" value="TPR_8"/>
    <property type="match status" value="1"/>
</dbReference>
<dbReference type="InterPro" id="IPR019734">
    <property type="entry name" value="TPR_rpt"/>
</dbReference>
<proteinExistence type="predicted"/>
<dbReference type="PANTHER" id="PTHR47691">
    <property type="entry name" value="REGULATOR-RELATED"/>
    <property type="match status" value="1"/>
</dbReference>
<dbReference type="Gene3D" id="1.25.40.10">
    <property type="entry name" value="Tetratricopeptide repeat domain"/>
    <property type="match status" value="1"/>
</dbReference>
<dbReference type="PRINTS" id="PR00364">
    <property type="entry name" value="DISEASERSIST"/>
</dbReference>
<keyword evidence="2" id="KW-1185">Reference proteome</keyword>
<gene>
    <name evidence="1" type="ORF">ACFFH7_40555</name>
</gene>
<sequence length="675" mass="73452">MSDESVSNELSGDNAGIVIQARDITGPVTIYQHAPVVPRQLPARLPHFVNRVDLLARAESLLSADPQVPTRVAVLTGLAGSGKTRAAGELAGSRPTPFPGGELYVDLRGRTVRDALSACVRSYGVQDELIPESLPELTTLYRSCAAGRASLVVLDDVTEPAQVYPFLPNGSGSVVLVTSNDRLAELIGQLGAEVLMVEPLNAEHGRALLAGIAGPARLDAESAATDELVTLCEGLPIALRTAGTRLVERRSMRVGKLVADIRARGIDSVSALFSVVYQDLSDDNARLYRRLSMLPVVDFAERLADEATGTPGSLDRLVAVNLLTEQDNGRFRFHSLVLRHAEEQALAGESATEREGVVLRSIQYYLRRTALADQHLLGPGRLRFTPAPEPLDDPWDGLEPYAWLDAERQNLLATVRAAHTFGWHDEAWQLAESLTALYLGKRYLADWIESSEIGARAAGEVGNRRVEARLRSFMSRALLDLHDVDRARRQLDLALPLAEESGDVRLLASVWELIGRFRDNIGDPAGAIEAYERAIAEFAKEDDRRGIAFVTMFLGMAQLAQERYGEAESTLRQAIELCRAVGDERMAARAGIGLGTVHMRLGRIDAARTVLVGSLEALEDGGHLNYVVQAREALADLAALTGDETERRAQLAKALEIQEQFGGPEVERLRAKLGE</sequence>
<dbReference type="EMBL" id="JBHLUD010000015">
    <property type="protein sequence ID" value="MFC0547855.1"/>
    <property type="molecule type" value="Genomic_DNA"/>
</dbReference>
<dbReference type="SMART" id="SM00028">
    <property type="entry name" value="TPR"/>
    <property type="match status" value="3"/>
</dbReference>
<dbReference type="SUPFAM" id="SSF48452">
    <property type="entry name" value="TPR-like"/>
    <property type="match status" value="1"/>
</dbReference>
<name>A0ABV6N5J9_9PSEU</name>
<dbReference type="RefSeq" id="WP_273938298.1">
    <property type="nucleotide sequence ID" value="NZ_CP097263.1"/>
</dbReference>
<dbReference type="SUPFAM" id="SSF52540">
    <property type="entry name" value="P-loop containing nucleoside triphosphate hydrolases"/>
    <property type="match status" value="1"/>
</dbReference>
<comment type="caution">
    <text evidence="1">The sequence shown here is derived from an EMBL/GenBank/DDBJ whole genome shotgun (WGS) entry which is preliminary data.</text>
</comment>
<evidence type="ECO:0000313" key="2">
    <source>
        <dbReference type="Proteomes" id="UP001589810"/>
    </source>
</evidence>
<dbReference type="InterPro" id="IPR011990">
    <property type="entry name" value="TPR-like_helical_dom_sf"/>
</dbReference>
<accession>A0ABV6N5J9</accession>
<dbReference type="Proteomes" id="UP001589810">
    <property type="component" value="Unassembled WGS sequence"/>
</dbReference>
<protein>
    <submittedName>
        <fullName evidence="1">Tetratricopeptide repeat protein</fullName>
    </submittedName>
</protein>
<dbReference type="PANTHER" id="PTHR47691:SF3">
    <property type="entry name" value="HTH-TYPE TRANSCRIPTIONAL REGULATOR RV0890C-RELATED"/>
    <property type="match status" value="1"/>
</dbReference>
<dbReference type="InterPro" id="IPR027417">
    <property type="entry name" value="P-loop_NTPase"/>
</dbReference>
<reference evidence="1 2" key="1">
    <citation type="submission" date="2024-09" db="EMBL/GenBank/DDBJ databases">
        <authorList>
            <person name="Sun Q."/>
            <person name="Mori K."/>
        </authorList>
    </citation>
    <scope>NUCLEOTIDE SEQUENCE [LARGE SCALE GENOMIC DNA]</scope>
    <source>
        <strain evidence="1 2">TBRC 1432</strain>
    </source>
</reference>
<evidence type="ECO:0000313" key="1">
    <source>
        <dbReference type="EMBL" id="MFC0547855.1"/>
    </source>
</evidence>